<organism evidence="6 7">
    <name type="scientific">Biomaibacter acetigenes</name>
    <dbReference type="NCBI Taxonomy" id="2316383"/>
    <lineage>
        <taxon>Bacteria</taxon>
        <taxon>Bacillati</taxon>
        <taxon>Bacillota</taxon>
        <taxon>Clostridia</taxon>
        <taxon>Thermosediminibacterales</taxon>
        <taxon>Tepidanaerobacteraceae</taxon>
        <taxon>Biomaibacter</taxon>
    </lineage>
</organism>
<dbReference type="RefSeq" id="WP_120765117.1">
    <property type="nucleotide sequence ID" value="NZ_CP033169.1"/>
</dbReference>
<protein>
    <submittedName>
        <fullName evidence="6">CvpA family protein</fullName>
    </submittedName>
</protein>
<evidence type="ECO:0000256" key="3">
    <source>
        <dbReference type="ARBA" id="ARBA00022989"/>
    </source>
</evidence>
<dbReference type="InterPro" id="IPR003825">
    <property type="entry name" value="Colicin-V_CvpA"/>
</dbReference>
<name>A0A3G2R9M1_9FIRM</name>
<dbReference type="PANTHER" id="PTHR37306">
    <property type="entry name" value="COLICIN V PRODUCTION PROTEIN"/>
    <property type="match status" value="1"/>
</dbReference>
<comment type="subcellular location">
    <subcellularLocation>
        <location evidence="1">Membrane</location>
        <topology evidence="1">Multi-pass membrane protein</topology>
    </subcellularLocation>
</comment>
<evidence type="ECO:0000313" key="7">
    <source>
        <dbReference type="Proteomes" id="UP000280960"/>
    </source>
</evidence>
<dbReference type="GO" id="GO:0009403">
    <property type="term" value="P:toxin biosynthetic process"/>
    <property type="evidence" value="ECO:0007669"/>
    <property type="project" value="InterPro"/>
</dbReference>
<accession>A0A3G2R9M1</accession>
<keyword evidence="4 5" id="KW-0472">Membrane</keyword>
<dbReference type="GO" id="GO:0016020">
    <property type="term" value="C:membrane"/>
    <property type="evidence" value="ECO:0007669"/>
    <property type="project" value="UniProtKB-SubCell"/>
</dbReference>
<evidence type="ECO:0000256" key="1">
    <source>
        <dbReference type="ARBA" id="ARBA00004141"/>
    </source>
</evidence>
<dbReference type="KEGG" id="bacg:D2962_17190"/>
<sequence>MNWIDIFLLIIFLKSAIEGFSKGLILSAFKMAGVIVALYVGIFYRDLVVDFLKAHFAVESALSAMLNMPRASGTGMESVGAVGLSHIVDMALGAIGFFVIFAGVQLVFLIPAFFLDGLVKLTNLTAANRLLGLGFGLARSALWVALIYAVLSPFLMAWPAGWLTRGLNGSYILMHLKFLDFITPVVVKLI</sequence>
<evidence type="ECO:0000256" key="2">
    <source>
        <dbReference type="ARBA" id="ARBA00022692"/>
    </source>
</evidence>
<feature type="transmembrane region" description="Helical" evidence="5">
    <location>
        <begin position="94"/>
        <end position="118"/>
    </location>
</feature>
<evidence type="ECO:0000256" key="4">
    <source>
        <dbReference type="ARBA" id="ARBA00023136"/>
    </source>
</evidence>
<dbReference type="Proteomes" id="UP000280960">
    <property type="component" value="Chromosome"/>
</dbReference>
<keyword evidence="7" id="KW-1185">Reference proteome</keyword>
<dbReference type="AlphaFoldDB" id="A0A3G2R9M1"/>
<gene>
    <name evidence="6" type="ORF">D2962_17190</name>
</gene>
<reference evidence="6 7" key="1">
    <citation type="submission" date="2018-10" db="EMBL/GenBank/DDBJ databases">
        <authorList>
            <person name="Zhang X."/>
        </authorList>
    </citation>
    <scope>NUCLEOTIDE SEQUENCE [LARGE SCALE GENOMIC DNA]</scope>
    <source>
        <strain evidence="6 7">SK-G1</strain>
    </source>
</reference>
<evidence type="ECO:0000313" key="6">
    <source>
        <dbReference type="EMBL" id="AYO32105.1"/>
    </source>
</evidence>
<keyword evidence="3 5" id="KW-1133">Transmembrane helix</keyword>
<keyword evidence="2 5" id="KW-0812">Transmembrane</keyword>
<dbReference type="Pfam" id="PF02674">
    <property type="entry name" value="Colicin_V"/>
    <property type="match status" value="1"/>
</dbReference>
<proteinExistence type="predicted"/>
<dbReference type="EMBL" id="CP033169">
    <property type="protein sequence ID" value="AYO32105.1"/>
    <property type="molecule type" value="Genomic_DNA"/>
</dbReference>
<dbReference type="PANTHER" id="PTHR37306:SF1">
    <property type="entry name" value="COLICIN V PRODUCTION PROTEIN"/>
    <property type="match status" value="1"/>
</dbReference>
<evidence type="ECO:0000256" key="5">
    <source>
        <dbReference type="SAM" id="Phobius"/>
    </source>
</evidence>
<feature type="transmembrane region" description="Helical" evidence="5">
    <location>
        <begin position="24"/>
        <end position="44"/>
    </location>
</feature>
<feature type="transmembrane region" description="Helical" evidence="5">
    <location>
        <begin position="130"/>
        <end position="151"/>
    </location>
</feature>